<comment type="caution">
    <text evidence="2">The sequence shown here is derived from an EMBL/GenBank/DDBJ whole genome shotgun (WGS) entry which is preliminary data.</text>
</comment>
<dbReference type="AlphaFoldDB" id="A0A3N6MM14"/>
<evidence type="ECO:0000313" key="2">
    <source>
        <dbReference type="EMBL" id="RQH02565.1"/>
    </source>
</evidence>
<dbReference type="Proteomes" id="UP000281431">
    <property type="component" value="Unassembled WGS sequence"/>
</dbReference>
<name>A0A3N6MM14_NATCH</name>
<keyword evidence="3" id="KW-1185">Reference proteome</keyword>
<dbReference type="EMBL" id="REFZ01000002">
    <property type="protein sequence ID" value="RQH02565.1"/>
    <property type="molecule type" value="Genomic_DNA"/>
</dbReference>
<protein>
    <submittedName>
        <fullName evidence="2">Extracellular solute-binding protein</fullName>
    </submittedName>
</protein>
<dbReference type="Pfam" id="PF13416">
    <property type="entry name" value="SBP_bac_8"/>
    <property type="match status" value="1"/>
</dbReference>
<dbReference type="InterPro" id="IPR050490">
    <property type="entry name" value="Bact_solute-bd_prot1"/>
</dbReference>
<feature type="region of interest" description="Disordered" evidence="1">
    <location>
        <begin position="422"/>
        <end position="444"/>
    </location>
</feature>
<dbReference type="OrthoDB" id="275287at2157"/>
<reference evidence="2 3" key="1">
    <citation type="submission" date="2018-10" db="EMBL/GenBank/DDBJ databases">
        <title>Natrarchaeobius chitinivorans gen. nov., sp. nov., and Natrarchaeobius haloalkaliphilus sp. nov., alkaliphilic, chitin-utilizing haloarchaea from hypersaline alkaline lakes.</title>
        <authorList>
            <person name="Sorokin D.Y."/>
            <person name="Elcheninov A.G."/>
            <person name="Kostrikina N.A."/>
            <person name="Bale N.J."/>
            <person name="Sinninghe Damste J.S."/>
            <person name="Khijniak T.V."/>
            <person name="Kublanov I.V."/>
            <person name="Toshchakov S.V."/>
        </authorList>
    </citation>
    <scope>NUCLEOTIDE SEQUENCE [LARGE SCALE GENOMIC DNA]</scope>
    <source>
        <strain evidence="2 3">AArcht7</strain>
    </source>
</reference>
<dbReference type="SUPFAM" id="SSF53850">
    <property type="entry name" value="Periplasmic binding protein-like II"/>
    <property type="match status" value="1"/>
</dbReference>
<evidence type="ECO:0000256" key="1">
    <source>
        <dbReference type="SAM" id="MobiDB-lite"/>
    </source>
</evidence>
<sequence>MTEDSPTNLTRRQYAKLSAALTAGAVGTAGCLGDDDDGSGGEGGAESISLLTWNLEFLEDSIEGWIDDFQNTEPPVEADYSDTDVEWVDRMDDQILSYYQSQLQTDDPVTVFDTLGMSFTRFAEEGIFVDLEEYASSDFMSKFGDESLEYATFDGDLVRMPFYQNAGATYINTELFEEAGIDEYPYSVDEFFDTAERIVDESDADYGLTTLTFDYRIWPFFWAEGIDVLNESDDAAAFNTSRAAEILERFHELTEDGVIPEVTWTGFVEEQAQQFGAGDTGMFIAPLSNVRRVQGYGDWIDEETLELTLPPGNRGNYEANGLCITEPNTSEAEREAAWDLIRSILSDKWQEDFLRNTTVMAGNLDVQEELSNDEEFRENNPLLAMAYDLWPELEEGYVMAPSVPEASEIADILDSEVSNAALGEKEPEDALDDAEDRVNDALSG</sequence>
<organism evidence="2 3">
    <name type="scientific">Natrarchaeobius chitinivorans</name>
    <dbReference type="NCBI Taxonomy" id="1679083"/>
    <lineage>
        <taxon>Archaea</taxon>
        <taxon>Methanobacteriati</taxon>
        <taxon>Methanobacteriota</taxon>
        <taxon>Stenosarchaea group</taxon>
        <taxon>Halobacteria</taxon>
        <taxon>Halobacteriales</taxon>
        <taxon>Natrialbaceae</taxon>
        <taxon>Natrarchaeobius</taxon>
    </lineage>
</organism>
<accession>A0A3N6MM14</accession>
<proteinExistence type="predicted"/>
<dbReference type="InterPro" id="IPR006059">
    <property type="entry name" value="SBP"/>
</dbReference>
<dbReference type="Gene3D" id="3.40.190.10">
    <property type="entry name" value="Periplasmic binding protein-like II"/>
    <property type="match status" value="1"/>
</dbReference>
<dbReference type="PANTHER" id="PTHR43649:SF12">
    <property type="entry name" value="DIACETYLCHITOBIOSE BINDING PROTEIN DASA"/>
    <property type="match status" value="1"/>
</dbReference>
<feature type="compositionally biased region" description="Acidic residues" evidence="1">
    <location>
        <begin position="426"/>
        <end position="435"/>
    </location>
</feature>
<gene>
    <name evidence="2" type="ORF">EA472_04505</name>
</gene>
<evidence type="ECO:0000313" key="3">
    <source>
        <dbReference type="Proteomes" id="UP000281431"/>
    </source>
</evidence>
<dbReference type="PANTHER" id="PTHR43649">
    <property type="entry name" value="ARABINOSE-BINDING PROTEIN-RELATED"/>
    <property type="match status" value="1"/>
</dbReference>